<dbReference type="Pfam" id="PF16537">
    <property type="entry name" value="T2SSB"/>
    <property type="match status" value="1"/>
</dbReference>
<feature type="compositionally biased region" description="Basic and acidic residues" evidence="1">
    <location>
        <begin position="11"/>
        <end position="25"/>
    </location>
</feature>
<proteinExistence type="predicted"/>
<feature type="region of interest" description="Disordered" evidence="1">
    <location>
        <begin position="11"/>
        <end position="31"/>
    </location>
</feature>
<feature type="region of interest" description="Disordered" evidence="1">
    <location>
        <begin position="129"/>
        <end position="160"/>
    </location>
</feature>
<evidence type="ECO:0000313" key="3">
    <source>
        <dbReference type="EMBL" id="MBF6023812.1"/>
    </source>
</evidence>
<keyword evidence="4" id="KW-1185">Reference proteome</keyword>
<accession>A0ABS0B7W5</accession>
<dbReference type="EMBL" id="JADLZT010000003">
    <property type="protein sequence ID" value="MBF6023812.1"/>
    <property type="molecule type" value="Genomic_DNA"/>
</dbReference>
<evidence type="ECO:0000259" key="2">
    <source>
        <dbReference type="Pfam" id="PF16537"/>
    </source>
</evidence>
<feature type="domain" description="Type II secretion system protein GspB C-terminal" evidence="2">
    <location>
        <begin position="187"/>
        <end position="244"/>
    </location>
</feature>
<evidence type="ECO:0000313" key="4">
    <source>
        <dbReference type="Proteomes" id="UP001429984"/>
    </source>
</evidence>
<reference evidence="3 4" key="1">
    <citation type="submission" date="2020-11" db="EMBL/GenBank/DDBJ databases">
        <title>Draft Genome Sequence and Secondary Metabolite Biosynthetic Potential of the Lysobacter niastensis Type strain DSM 18481.</title>
        <authorList>
            <person name="Turrini P."/>
            <person name="Artuso I."/>
            <person name="Tescari M."/>
            <person name="Lugli G.A."/>
            <person name="Frangipani E."/>
            <person name="Ventura M."/>
            <person name="Visca P."/>
        </authorList>
    </citation>
    <scope>NUCLEOTIDE SEQUENCE [LARGE SCALE GENOMIC DNA]</scope>
    <source>
        <strain evidence="3 4">DSM 18481</strain>
    </source>
</reference>
<sequence>MSLILEALRKSEAERRRGQTPDLHAELPPAARPARTRALPWPWLLLAAATALGMSGWAARGYWLATPAAAAAVTGATIDPAPAASPAPVEWKPAARTVRPVVPAPQPQQAPALAPVARAPAVVPPAPAIETAPQASAPPVAATREHAAPAALPPPPSELPPAPAPIASAGSAVLRLSDLSAADRQQLPPLKMSMHMWGQSAPQRFAIIDGSRVSEGDRLGPAVVDEISADGVLLSWNGLHLKLPVR</sequence>
<comment type="caution">
    <text evidence="3">The sequence shown here is derived from an EMBL/GenBank/DDBJ whole genome shotgun (WGS) entry which is preliminary data.</text>
</comment>
<dbReference type="RefSeq" id="WP_194930395.1">
    <property type="nucleotide sequence ID" value="NZ_JADLZT010000003.1"/>
</dbReference>
<organism evidence="3 4">
    <name type="scientific">Lysobacter niastensis</name>
    <dbReference type="NCBI Taxonomy" id="380629"/>
    <lineage>
        <taxon>Bacteria</taxon>
        <taxon>Pseudomonadati</taxon>
        <taxon>Pseudomonadota</taxon>
        <taxon>Gammaproteobacteria</taxon>
        <taxon>Lysobacterales</taxon>
        <taxon>Lysobacteraceae</taxon>
        <taxon>Lysobacter</taxon>
    </lineage>
</organism>
<dbReference type="InterPro" id="IPR032389">
    <property type="entry name" value="GspB_C"/>
</dbReference>
<dbReference type="Proteomes" id="UP001429984">
    <property type="component" value="Unassembled WGS sequence"/>
</dbReference>
<protein>
    <submittedName>
        <fullName evidence="3">General secretion pathway protein GspB</fullName>
    </submittedName>
</protein>
<name>A0ABS0B7W5_9GAMM</name>
<feature type="compositionally biased region" description="Pro residues" evidence="1">
    <location>
        <begin position="151"/>
        <end position="160"/>
    </location>
</feature>
<gene>
    <name evidence="3" type="ORF">IU514_07200</name>
</gene>
<evidence type="ECO:0000256" key="1">
    <source>
        <dbReference type="SAM" id="MobiDB-lite"/>
    </source>
</evidence>